<dbReference type="Gene3D" id="3.40.50.300">
    <property type="entry name" value="P-loop containing nucleotide triphosphate hydrolases"/>
    <property type="match status" value="1"/>
</dbReference>
<reference evidence="2 3" key="1">
    <citation type="submission" date="2018-12" db="EMBL/GenBank/DDBJ databases">
        <authorList>
            <person name="Tiukova I."/>
            <person name="Dainat J."/>
        </authorList>
    </citation>
    <scope>NUCLEOTIDE SEQUENCE [LARGE SCALE GENOMIC DNA]</scope>
</reference>
<evidence type="ECO:0000259" key="1">
    <source>
        <dbReference type="Pfam" id="PF00485"/>
    </source>
</evidence>
<dbReference type="OrthoDB" id="347435at2759"/>
<dbReference type="InterPro" id="IPR006083">
    <property type="entry name" value="PRK/URK"/>
</dbReference>
<dbReference type="Pfam" id="PF00485">
    <property type="entry name" value="PRK"/>
    <property type="match status" value="1"/>
</dbReference>
<dbReference type="GO" id="GO:0016301">
    <property type="term" value="F:kinase activity"/>
    <property type="evidence" value="ECO:0007669"/>
    <property type="project" value="InterPro"/>
</dbReference>
<sequence>MNTFERCAKFLKPFLDRKSERQLNSPPLFVGVEGPQGSGKTTVCRQLAERLSVLYPNLNFVTFSMDDFYLTFEEQNEVAANDPTNVMLNGRGLPGTHDVDLLLKCLKQLATEKTNVDIPIYDKSQHRGRGDRVAFNKWIHIKKPTLIDVVIFEGWFNGYPSYSSEEDLISKWNKVKLRYPSVFENIGYEHIAKLNRDLVRYQAIWDYFDAFVCITTNTIDNVYKWRKQQEHDMIKQKGAGMTDDEVVQFVDRYMPVYRLYYDRLAETRKKIPSIEISIGLDRRLLPASYL</sequence>
<dbReference type="GO" id="GO:0005524">
    <property type="term" value="F:ATP binding"/>
    <property type="evidence" value="ECO:0007669"/>
    <property type="project" value="InterPro"/>
</dbReference>
<dbReference type="AlphaFoldDB" id="A0A448YL94"/>
<name>A0A448YL94_BRENA</name>
<proteinExistence type="predicted"/>
<protein>
    <submittedName>
        <fullName evidence="2">DEKNAAC102378</fullName>
    </submittedName>
</protein>
<dbReference type="STRING" id="13370.A0A448YL94"/>
<dbReference type="Proteomes" id="UP000290900">
    <property type="component" value="Unassembled WGS sequence"/>
</dbReference>
<evidence type="ECO:0000313" key="3">
    <source>
        <dbReference type="Proteomes" id="UP000290900"/>
    </source>
</evidence>
<evidence type="ECO:0000313" key="2">
    <source>
        <dbReference type="EMBL" id="VEU21712.1"/>
    </source>
</evidence>
<dbReference type="InParanoid" id="A0A448YL94"/>
<keyword evidence="3" id="KW-1185">Reference proteome</keyword>
<gene>
    <name evidence="2" type="ORF">BRENAR_LOCUS2445</name>
</gene>
<dbReference type="FunCoup" id="A0A448YL94">
    <property type="interactions" value="348"/>
</dbReference>
<dbReference type="SUPFAM" id="SSF52540">
    <property type="entry name" value="P-loop containing nucleoside triphosphate hydrolases"/>
    <property type="match status" value="1"/>
</dbReference>
<feature type="domain" description="Phosphoribulokinase/uridine kinase" evidence="1">
    <location>
        <begin position="29"/>
        <end position="160"/>
    </location>
</feature>
<dbReference type="EMBL" id="CAACVR010000012">
    <property type="protein sequence ID" value="VEU21712.1"/>
    <property type="molecule type" value="Genomic_DNA"/>
</dbReference>
<dbReference type="InterPro" id="IPR027417">
    <property type="entry name" value="P-loop_NTPase"/>
</dbReference>
<dbReference type="PANTHER" id="PTHR10285">
    <property type="entry name" value="URIDINE KINASE"/>
    <property type="match status" value="1"/>
</dbReference>
<organism evidence="2 3">
    <name type="scientific">Brettanomyces naardenensis</name>
    <name type="common">Yeast</name>
    <dbReference type="NCBI Taxonomy" id="13370"/>
    <lineage>
        <taxon>Eukaryota</taxon>
        <taxon>Fungi</taxon>
        <taxon>Dikarya</taxon>
        <taxon>Ascomycota</taxon>
        <taxon>Saccharomycotina</taxon>
        <taxon>Pichiomycetes</taxon>
        <taxon>Pichiales</taxon>
        <taxon>Pichiaceae</taxon>
        <taxon>Brettanomyces</taxon>
    </lineage>
</organism>
<accession>A0A448YL94</accession>